<keyword evidence="3" id="KW-1185">Reference proteome</keyword>
<organism evidence="2 3">
    <name type="scientific">Endocarpon pusillum</name>
    <dbReference type="NCBI Taxonomy" id="364733"/>
    <lineage>
        <taxon>Eukaryota</taxon>
        <taxon>Fungi</taxon>
        <taxon>Dikarya</taxon>
        <taxon>Ascomycota</taxon>
        <taxon>Pezizomycotina</taxon>
        <taxon>Eurotiomycetes</taxon>
        <taxon>Chaetothyriomycetidae</taxon>
        <taxon>Verrucariales</taxon>
        <taxon>Verrucariaceae</taxon>
        <taxon>Endocarpon</taxon>
    </lineage>
</organism>
<accession>A0A8H7E747</accession>
<sequence length="103" mass="11842">MHHKILAHQIMAPRIFQMSQLPRSGSWPDPLNTSQRHQKGVVPFHHTPKDDHDQPLEETRPGSLFKLSVLCAYEGYTLETSGPKWQHEDMAPRFLLASFSIEV</sequence>
<protein>
    <submittedName>
        <fullName evidence="2">Uncharacterized protein</fullName>
    </submittedName>
</protein>
<name>A0A8H7E747_9EURO</name>
<dbReference type="EMBL" id="JAACFV010000025">
    <property type="protein sequence ID" value="KAF7510865.1"/>
    <property type="molecule type" value="Genomic_DNA"/>
</dbReference>
<evidence type="ECO:0000313" key="2">
    <source>
        <dbReference type="EMBL" id="KAF7510865.1"/>
    </source>
</evidence>
<comment type="caution">
    <text evidence="2">The sequence shown here is derived from an EMBL/GenBank/DDBJ whole genome shotgun (WGS) entry which is preliminary data.</text>
</comment>
<reference evidence="2" key="1">
    <citation type="submission" date="2020-02" db="EMBL/GenBank/DDBJ databases">
        <authorList>
            <person name="Palmer J.M."/>
        </authorList>
    </citation>
    <scope>NUCLEOTIDE SEQUENCE</scope>
    <source>
        <strain evidence="2">EPUS1.4</strain>
        <tissue evidence="2">Thallus</tissue>
    </source>
</reference>
<proteinExistence type="predicted"/>
<dbReference type="AlphaFoldDB" id="A0A8H7E747"/>
<evidence type="ECO:0000313" key="3">
    <source>
        <dbReference type="Proteomes" id="UP000606974"/>
    </source>
</evidence>
<gene>
    <name evidence="2" type="ORF">GJ744_005695</name>
</gene>
<feature type="region of interest" description="Disordered" evidence="1">
    <location>
        <begin position="22"/>
        <end position="59"/>
    </location>
</feature>
<dbReference type="Proteomes" id="UP000606974">
    <property type="component" value="Unassembled WGS sequence"/>
</dbReference>
<feature type="compositionally biased region" description="Basic and acidic residues" evidence="1">
    <location>
        <begin position="47"/>
        <end position="59"/>
    </location>
</feature>
<evidence type="ECO:0000256" key="1">
    <source>
        <dbReference type="SAM" id="MobiDB-lite"/>
    </source>
</evidence>